<keyword evidence="2" id="KW-0614">Plasmid</keyword>
<reference evidence="2" key="1">
    <citation type="journal article" date="2014" name="Genome Biol. Evol.">
        <title>Three classes of plasmid (47-63 kb) carry the type B neurotoxin gene cluster of group II Clostridium botulinum.</title>
        <authorList>
            <person name="Carter A.T."/>
            <person name="Austin J.W."/>
            <person name="Weedmark K.A."/>
            <person name="Corbett C."/>
            <person name="Peck M.W."/>
        </authorList>
    </citation>
    <scope>NUCLEOTIDE SEQUENCE</scope>
    <source>
        <strain evidence="1">CDC3875</strain>
        <strain evidence="2">CDC3897</strain>
        <plasmid evidence="1">pCDC3875</plasmid>
        <plasmid evidence="2">pCDC3897</plasmid>
    </source>
</reference>
<proteinExistence type="predicted"/>
<dbReference type="AlphaFoldDB" id="A0A0A0UU62"/>
<accession>A0A0A0UU62</accession>
<evidence type="ECO:0000313" key="1">
    <source>
        <dbReference type="EMBL" id="AIW54584.1"/>
    </source>
</evidence>
<evidence type="ECO:0000313" key="2">
    <source>
        <dbReference type="EMBL" id="AIW54833.1"/>
    </source>
</evidence>
<name>A0A0A0UU62_CLOBO</name>
<sequence length="111" mass="13146">MFKIMSFEDAYKYLIDKLKGKNITLGELNNEIAKTEKFDYIDGGILADCIIEENNKKYCSFNSYANNNQVISIDIEFQKMSDLKIIKEMLWNNINECNNFMVRVKKIYIYE</sequence>
<geneLocation type="plasmid" evidence="2">
    <name>pCDC3897</name>
</geneLocation>
<organism evidence="2">
    <name type="scientific">Clostridium botulinum</name>
    <dbReference type="NCBI Taxonomy" id="1491"/>
    <lineage>
        <taxon>Bacteria</taxon>
        <taxon>Bacillati</taxon>
        <taxon>Bacillota</taxon>
        <taxon>Clostridia</taxon>
        <taxon>Eubacteriales</taxon>
        <taxon>Clostridiaceae</taxon>
        <taxon>Clostridium</taxon>
    </lineage>
</organism>
<geneLocation type="plasmid" evidence="1">
    <name>pCDC3875</name>
</geneLocation>
<protein>
    <submittedName>
        <fullName evidence="2">Uncharacterized protein</fullName>
    </submittedName>
</protein>
<dbReference type="EMBL" id="KJ776582">
    <property type="protein sequence ID" value="AIW54833.1"/>
    <property type="molecule type" value="Genomic_DNA"/>
</dbReference>
<dbReference type="EMBL" id="KJ776578">
    <property type="protein sequence ID" value="AIW54584.1"/>
    <property type="molecule type" value="Genomic_DNA"/>
</dbReference>